<keyword evidence="1" id="KW-1133">Transmembrane helix</keyword>
<gene>
    <name evidence="2" type="ORF">GCM10011365_20500</name>
</gene>
<evidence type="ECO:0000313" key="2">
    <source>
        <dbReference type="EMBL" id="GGF99092.1"/>
    </source>
</evidence>
<keyword evidence="1" id="KW-0472">Membrane</keyword>
<comment type="caution">
    <text evidence="2">The sequence shown here is derived from an EMBL/GenBank/DDBJ whole genome shotgun (WGS) entry which is preliminary data.</text>
</comment>
<keyword evidence="1" id="KW-0812">Transmembrane</keyword>
<dbReference type="Proteomes" id="UP000605253">
    <property type="component" value="Unassembled WGS sequence"/>
</dbReference>
<name>A0A917CVK9_9GAMM</name>
<evidence type="ECO:0000313" key="3">
    <source>
        <dbReference type="Proteomes" id="UP000605253"/>
    </source>
</evidence>
<dbReference type="EMBL" id="BMEO01000009">
    <property type="protein sequence ID" value="GGF99092.1"/>
    <property type="molecule type" value="Genomic_DNA"/>
</dbReference>
<proteinExistence type="predicted"/>
<evidence type="ECO:0000256" key="1">
    <source>
        <dbReference type="SAM" id="Phobius"/>
    </source>
</evidence>
<reference evidence="2" key="2">
    <citation type="submission" date="2020-09" db="EMBL/GenBank/DDBJ databases">
        <authorList>
            <person name="Sun Q."/>
            <person name="Zhou Y."/>
        </authorList>
    </citation>
    <scope>NUCLEOTIDE SEQUENCE</scope>
    <source>
        <strain evidence="2">CGMCC 1.12181</strain>
    </source>
</reference>
<dbReference type="AlphaFoldDB" id="A0A917CVK9"/>
<accession>A0A917CVK9</accession>
<sequence length="255" mass="29228">MLTRLRKTRQRLLGERRFSNYLLYALGEIVLVVVGILIAVAINNHYQDKATQAKARVYLTGLKTEFLDNQHKLAVLIDVNKSNLSYARDLIELINNRSQQIDETRFSRLLMKALNNDVAYNPNNSLLTEMINSGSLKDIESVQLRRLFTNWLANVDDIAKQEHDLSIQREHLIDFFRGPDTSFKTVLQNAGAMPANDETSNLSEKSNLHLLESRAFENNLLMFILTCEATDENHYQPLMDNLNTILGLIDEVLDH</sequence>
<organism evidence="2 3">
    <name type="scientific">Marinicella pacifica</name>
    <dbReference type="NCBI Taxonomy" id="1171543"/>
    <lineage>
        <taxon>Bacteria</taxon>
        <taxon>Pseudomonadati</taxon>
        <taxon>Pseudomonadota</taxon>
        <taxon>Gammaproteobacteria</taxon>
        <taxon>Lysobacterales</taxon>
        <taxon>Marinicellaceae</taxon>
        <taxon>Marinicella</taxon>
    </lineage>
</organism>
<keyword evidence="3" id="KW-1185">Reference proteome</keyword>
<protein>
    <submittedName>
        <fullName evidence="2">Uncharacterized protein</fullName>
    </submittedName>
</protein>
<dbReference type="InterPro" id="IPR045749">
    <property type="entry name" value="DUF6090"/>
</dbReference>
<dbReference type="Pfam" id="PF19578">
    <property type="entry name" value="DUF6090"/>
    <property type="match status" value="1"/>
</dbReference>
<reference evidence="2" key="1">
    <citation type="journal article" date="2014" name="Int. J. Syst. Evol. Microbiol.">
        <title>Complete genome sequence of Corynebacterium casei LMG S-19264T (=DSM 44701T), isolated from a smear-ripened cheese.</title>
        <authorList>
            <consortium name="US DOE Joint Genome Institute (JGI-PGF)"/>
            <person name="Walter F."/>
            <person name="Albersmeier A."/>
            <person name="Kalinowski J."/>
            <person name="Ruckert C."/>
        </authorList>
    </citation>
    <scope>NUCLEOTIDE SEQUENCE</scope>
    <source>
        <strain evidence="2">CGMCC 1.12181</strain>
    </source>
</reference>
<feature type="transmembrane region" description="Helical" evidence="1">
    <location>
        <begin position="21"/>
        <end position="42"/>
    </location>
</feature>
<dbReference type="RefSeq" id="WP_188365648.1">
    <property type="nucleotide sequence ID" value="NZ_BAABJF010000010.1"/>
</dbReference>